<dbReference type="Pfam" id="PF22322">
    <property type="entry name" value="DUF6973"/>
    <property type="match status" value="1"/>
</dbReference>
<reference evidence="3" key="1">
    <citation type="journal article" date="2014" name="Int. J. Syst. Evol. Microbiol.">
        <title>Complete genome sequence of Corynebacterium casei LMG S-19264T (=DSM 44701T), isolated from a smear-ripened cheese.</title>
        <authorList>
            <consortium name="US DOE Joint Genome Institute (JGI-PGF)"/>
            <person name="Walter F."/>
            <person name="Albersmeier A."/>
            <person name="Kalinowski J."/>
            <person name="Ruckert C."/>
        </authorList>
    </citation>
    <scope>NUCLEOTIDE SEQUENCE</scope>
    <source>
        <strain evidence="3">CGMCC 4.7278</strain>
    </source>
</reference>
<feature type="compositionally biased region" description="Polar residues" evidence="1">
    <location>
        <begin position="376"/>
        <end position="389"/>
    </location>
</feature>
<dbReference type="Proteomes" id="UP000612956">
    <property type="component" value="Unassembled WGS sequence"/>
</dbReference>
<dbReference type="AlphaFoldDB" id="A0A917QI08"/>
<evidence type="ECO:0000256" key="1">
    <source>
        <dbReference type="SAM" id="MobiDB-lite"/>
    </source>
</evidence>
<feature type="domain" description="DUF6973" evidence="2">
    <location>
        <begin position="267"/>
        <end position="358"/>
    </location>
</feature>
<sequence>MPEPLTVPVVLAWETNYLSDCVGIMLETAKAIDTEAIAAAGKVERSTAYFASEAGNTSRQRGAADKIDTLKSADVLEALATSLRTYVAEFDSNIKIIREQKKEAEESVWDLYVTDDGQVKSRKSNWETGLEYGSFGAGAIAAKEFWMTRYQNLISAALTWIKRVDQEGAEIYVKNLEGLTDQVKTSVTTTPNDPELARILREYQTDASKDAPRLWPVGAVADALKAIGVNQSPSLLTAEEIAAMEKLYATHGIGAVGQALTLPDVANAAADEYSRGTRADGQGDAYRHMYWNAMMTQKFGEDWAQTYATAHEKSAANDPQREAMDLWNNELGRKIGAANPNASPEELQALVRQEVESGRAVVITAKDTNGDPLPAEQTQITWSRSTDQKVTGPPAGVGIPLPGRK</sequence>
<evidence type="ECO:0000259" key="2">
    <source>
        <dbReference type="Pfam" id="PF22322"/>
    </source>
</evidence>
<dbReference type="EMBL" id="BMMW01000002">
    <property type="protein sequence ID" value="GGK49915.1"/>
    <property type="molecule type" value="Genomic_DNA"/>
</dbReference>
<evidence type="ECO:0000313" key="4">
    <source>
        <dbReference type="Proteomes" id="UP000612956"/>
    </source>
</evidence>
<comment type="caution">
    <text evidence="3">The sequence shown here is derived from an EMBL/GenBank/DDBJ whole genome shotgun (WGS) entry which is preliminary data.</text>
</comment>
<feature type="region of interest" description="Disordered" evidence="1">
    <location>
        <begin position="367"/>
        <end position="405"/>
    </location>
</feature>
<dbReference type="InterPro" id="IPR054246">
    <property type="entry name" value="DUF6973"/>
</dbReference>
<dbReference type="RefSeq" id="WP_188828789.1">
    <property type="nucleotide sequence ID" value="NZ_BMMW01000002.1"/>
</dbReference>
<gene>
    <name evidence="3" type="ORF">GCM10011591_21790</name>
</gene>
<name>A0A917QI08_9NOCA</name>
<keyword evidence="4" id="KW-1185">Reference proteome</keyword>
<proteinExistence type="predicted"/>
<reference evidence="3" key="2">
    <citation type="submission" date="2020-09" db="EMBL/GenBank/DDBJ databases">
        <authorList>
            <person name="Sun Q."/>
            <person name="Zhou Y."/>
        </authorList>
    </citation>
    <scope>NUCLEOTIDE SEQUENCE</scope>
    <source>
        <strain evidence="3">CGMCC 4.7278</strain>
    </source>
</reference>
<organism evidence="3 4">
    <name type="scientific">Nocardia camponoti</name>
    <dbReference type="NCBI Taxonomy" id="1616106"/>
    <lineage>
        <taxon>Bacteria</taxon>
        <taxon>Bacillati</taxon>
        <taxon>Actinomycetota</taxon>
        <taxon>Actinomycetes</taxon>
        <taxon>Mycobacteriales</taxon>
        <taxon>Nocardiaceae</taxon>
        <taxon>Nocardia</taxon>
    </lineage>
</organism>
<evidence type="ECO:0000313" key="3">
    <source>
        <dbReference type="EMBL" id="GGK49915.1"/>
    </source>
</evidence>
<accession>A0A917QI08</accession>
<protein>
    <recommendedName>
        <fullName evidence="2">DUF6973 domain-containing protein</fullName>
    </recommendedName>
</protein>